<feature type="compositionally biased region" description="Low complexity" evidence="2">
    <location>
        <begin position="19"/>
        <end position="28"/>
    </location>
</feature>
<keyword evidence="1" id="KW-0175">Coiled coil</keyword>
<feature type="compositionally biased region" description="Low complexity" evidence="2">
    <location>
        <begin position="345"/>
        <end position="357"/>
    </location>
</feature>
<feature type="region of interest" description="Disordered" evidence="2">
    <location>
        <begin position="603"/>
        <end position="631"/>
    </location>
</feature>
<organism evidence="3">
    <name type="scientific">Cladophialophora bantiana (strain ATCC 10958 / CBS 173.52 / CDC B-1940 / NIH 8579)</name>
    <name type="common">Xylohypha bantiana</name>
    <dbReference type="NCBI Taxonomy" id="1442370"/>
    <lineage>
        <taxon>Eukaryota</taxon>
        <taxon>Fungi</taxon>
        <taxon>Dikarya</taxon>
        <taxon>Ascomycota</taxon>
        <taxon>Pezizomycotina</taxon>
        <taxon>Eurotiomycetes</taxon>
        <taxon>Chaetothyriomycetidae</taxon>
        <taxon>Chaetothyriales</taxon>
        <taxon>Herpotrichiellaceae</taxon>
        <taxon>Cladophialophora</taxon>
    </lineage>
</organism>
<proteinExistence type="predicted"/>
<dbReference type="OrthoDB" id="4716584at2759"/>
<feature type="compositionally biased region" description="Low complexity" evidence="2">
    <location>
        <begin position="94"/>
        <end position="106"/>
    </location>
</feature>
<reference evidence="3" key="1">
    <citation type="submission" date="2015-01" db="EMBL/GenBank/DDBJ databases">
        <title>The Genome Sequence of Cladophialophora bantiana CBS 173.52.</title>
        <authorList>
            <consortium name="The Broad Institute Genomics Platform"/>
            <person name="Cuomo C."/>
            <person name="de Hoog S."/>
            <person name="Gorbushina A."/>
            <person name="Stielow B."/>
            <person name="Teixiera M."/>
            <person name="Abouelleil A."/>
            <person name="Chapman S.B."/>
            <person name="Priest M."/>
            <person name="Young S.K."/>
            <person name="Wortman J."/>
            <person name="Nusbaum C."/>
            <person name="Birren B."/>
        </authorList>
    </citation>
    <scope>NUCLEOTIDE SEQUENCE [LARGE SCALE GENOMIC DNA]</scope>
    <source>
        <strain evidence="3">CBS 173.52</strain>
    </source>
</reference>
<feature type="region of interest" description="Disordered" evidence="2">
    <location>
        <begin position="485"/>
        <end position="566"/>
    </location>
</feature>
<evidence type="ECO:0000256" key="1">
    <source>
        <dbReference type="SAM" id="Coils"/>
    </source>
</evidence>
<feature type="compositionally biased region" description="Pro residues" evidence="2">
    <location>
        <begin position="279"/>
        <end position="291"/>
    </location>
</feature>
<feature type="compositionally biased region" description="Acidic residues" evidence="2">
    <location>
        <begin position="292"/>
        <end position="302"/>
    </location>
</feature>
<feature type="compositionally biased region" description="Basic and acidic residues" evidence="2">
    <location>
        <begin position="532"/>
        <end position="546"/>
    </location>
</feature>
<gene>
    <name evidence="3" type="ORF">Z519_11659</name>
</gene>
<feature type="compositionally biased region" description="Polar residues" evidence="2">
    <location>
        <begin position="239"/>
        <end position="248"/>
    </location>
</feature>
<accession>A0A0D2H9W3</accession>
<dbReference type="GeneID" id="27704587"/>
<sequence>MASTSPPQFRRFKPEPVETTVTSSRSTRNQSDHPSSTPPIDKSSLNHTNPMPPPQTKPRRFFPQPVEETFRSSRKKNIVDSIDDSATTKGVGSGPSNNSSASSVSPPNDPPYLSGVHSSGASAGPRRFAPEPVETSTRSSRRKFSPGPIETTTRDSKDKDNPLKEKEKEAPKPRRRFAPEPVETTTRSSKEKKPQDGDLTASTRPRRKFAPELIETSTVTSRRRDPDPEDLDEEPPKTGDSSASSRASTGPRKFSPELLETAKGSYRRVHLPTPEARSSPPPSRRAPSPPPGEEEQPEEISGVEESRFSAAALARKHPEALRQHSFAVPDLPIIESTSEDDDSEAPSLSDSPSSVESVAKRALPSAKDSYTEYVLRLAAETVSEKELEEQAMAAYINERPHEPVDHFAISREDDEDGPLPVPMFQGEKGADARTFRRSSAAELNLELENMRKHHEQLEAAKRELKADTAGQSRFSAAALATRHALEAKGLKKTKKPRAEEEDPELARMRAAASPPMLGGSLVFPFTISPKMTRCDPDQPPRPRNTESDEESTEPSSPHLWKAHKKHENNTGEGLWMGMCQAGLWQPRSPQNGLRSGIQTPAPVTPAGERNNPFDANTPGRGYQTPGRRRQPLSGLCYLPLTPPRSQDGEDQFTSTIDKKLRIEKQIEDEFPNRVITQIYNYLSLGYPSLAHMFDEELSKISRIPIEELRKDDNNVDAKGYVGAPEGDGWDEAEVIGKCKRWEALRLYVREWARQSPNFADDRRRACLGADEDWGARVRKGSWAH</sequence>
<feature type="compositionally biased region" description="Basic and acidic residues" evidence="2">
    <location>
        <begin position="152"/>
        <end position="172"/>
    </location>
</feature>
<dbReference type="HOGENOM" id="CLU_011743_1_0_1"/>
<protein>
    <submittedName>
        <fullName evidence="3">Uncharacterized protein</fullName>
    </submittedName>
</protein>
<feature type="region of interest" description="Disordered" evidence="2">
    <location>
        <begin position="1"/>
        <end position="366"/>
    </location>
</feature>
<dbReference type="AlphaFoldDB" id="A0A0D2H9W3"/>
<name>A0A0D2H9W3_CLAB1</name>
<feature type="region of interest" description="Disordered" evidence="2">
    <location>
        <begin position="411"/>
        <end position="433"/>
    </location>
</feature>
<dbReference type="VEuPathDB" id="FungiDB:Z519_11659"/>
<dbReference type="EMBL" id="KN847002">
    <property type="protein sequence ID" value="KIW87685.1"/>
    <property type="molecule type" value="Genomic_DNA"/>
</dbReference>
<dbReference type="RefSeq" id="XP_016614354.1">
    <property type="nucleotide sequence ID" value="XM_016769370.1"/>
</dbReference>
<evidence type="ECO:0000256" key="2">
    <source>
        <dbReference type="SAM" id="MobiDB-lite"/>
    </source>
</evidence>
<evidence type="ECO:0000313" key="3">
    <source>
        <dbReference type="EMBL" id="KIW87685.1"/>
    </source>
</evidence>
<feature type="coiled-coil region" evidence="1">
    <location>
        <begin position="440"/>
        <end position="467"/>
    </location>
</feature>